<evidence type="ECO:0000256" key="1">
    <source>
        <dbReference type="SAM" id="Phobius"/>
    </source>
</evidence>
<dbReference type="EMBL" id="JAWLKI010000003">
    <property type="protein sequence ID" value="MDV6306566.1"/>
    <property type="molecule type" value="Genomic_DNA"/>
</dbReference>
<dbReference type="RefSeq" id="WP_096274546.1">
    <property type="nucleotide sequence ID" value="NZ_JAPWIL010000003.1"/>
</dbReference>
<evidence type="ECO:0000313" key="4">
    <source>
        <dbReference type="Proteomes" id="UP001185779"/>
    </source>
</evidence>
<accession>A0AAE4U4H3</accession>
<proteinExistence type="predicted"/>
<evidence type="ECO:0000313" key="5">
    <source>
        <dbReference type="Proteomes" id="UP001185922"/>
    </source>
</evidence>
<feature type="transmembrane region" description="Helical" evidence="1">
    <location>
        <begin position="85"/>
        <end position="103"/>
    </location>
</feature>
<name>A0AAE4U4H3_9ACTN</name>
<dbReference type="EMBL" id="JAWLKH010000003">
    <property type="protein sequence ID" value="MDV6311295.1"/>
    <property type="molecule type" value="Genomic_DNA"/>
</dbReference>
<feature type="transmembrane region" description="Helical" evidence="1">
    <location>
        <begin position="134"/>
        <end position="153"/>
    </location>
</feature>
<keyword evidence="4" id="KW-1185">Reference proteome</keyword>
<reference evidence="3 4" key="1">
    <citation type="submission" date="2023-10" db="EMBL/GenBank/DDBJ databases">
        <title>Development of a sustainable strategy for remediation of hydrocarbon-contaminated territories based on the waste exchange concept.</title>
        <authorList>
            <person name="Krivoruchko A."/>
        </authorList>
    </citation>
    <scope>NUCLEOTIDE SEQUENCE</scope>
    <source>
        <strain evidence="2 4">IEGM 1266</strain>
        <strain evidence="3">IEGM 1279</strain>
    </source>
</reference>
<keyword evidence="1" id="KW-0812">Transmembrane</keyword>
<feature type="transmembrane region" description="Helical" evidence="1">
    <location>
        <begin position="159"/>
        <end position="182"/>
    </location>
</feature>
<feature type="transmembrane region" description="Helical" evidence="1">
    <location>
        <begin position="53"/>
        <end position="73"/>
    </location>
</feature>
<comment type="caution">
    <text evidence="3">The sequence shown here is derived from an EMBL/GenBank/DDBJ whole genome shotgun (WGS) entry which is preliminary data.</text>
</comment>
<keyword evidence="1" id="KW-1133">Transmembrane helix</keyword>
<protein>
    <submittedName>
        <fullName evidence="3">Uncharacterized protein</fullName>
    </submittedName>
</protein>
<feature type="transmembrane region" description="Helical" evidence="1">
    <location>
        <begin position="109"/>
        <end position="127"/>
    </location>
</feature>
<dbReference type="Proteomes" id="UP001185779">
    <property type="component" value="Unassembled WGS sequence"/>
</dbReference>
<evidence type="ECO:0000313" key="3">
    <source>
        <dbReference type="EMBL" id="MDV6311295.1"/>
    </source>
</evidence>
<dbReference type="Proteomes" id="UP001185922">
    <property type="component" value="Unassembled WGS sequence"/>
</dbReference>
<organism evidence="3 5">
    <name type="scientific">Gordonia amicalis</name>
    <dbReference type="NCBI Taxonomy" id="89053"/>
    <lineage>
        <taxon>Bacteria</taxon>
        <taxon>Bacillati</taxon>
        <taxon>Actinomycetota</taxon>
        <taxon>Actinomycetes</taxon>
        <taxon>Mycobacteriales</taxon>
        <taxon>Gordoniaceae</taxon>
        <taxon>Gordonia</taxon>
    </lineage>
</organism>
<keyword evidence="1" id="KW-0472">Membrane</keyword>
<gene>
    <name evidence="2" type="ORF">R3P94_04270</name>
    <name evidence="3" type="ORF">R3Q15_05190</name>
</gene>
<feature type="transmembrane region" description="Helical" evidence="1">
    <location>
        <begin position="29"/>
        <end position="47"/>
    </location>
</feature>
<dbReference type="AlphaFoldDB" id="A0AAE4U4H3"/>
<evidence type="ECO:0000313" key="2">
    <source>
        <dbReference type="EMBL" id="MDV6306566.1"/>
    </source>
</evidence>
<sequence length="365" mass="38620">MIGNCEHGRDVERGAVDNAFGIGSLPLRLTMSAFGCGYLVVTVYANADGTGVWQWIGLIAGFLFFAAGAVLIVEAPGDPLPVPTTLVSAVLAVAGVSASLFSLPFPLTHVMQTGPPMGASVIVLAFVAVRGRPLAAWLASIAISVVAAGWAHVAIGDAMWGLAVTLPGYAIMIMGSLFSLMLRPMARQLYALREANERRAALDAAAAAAADVRDRRLAALDERARPILTRIAERREFSAEEVAAARLIEAQLRDSIRASDLDVPEVRDAAWRARRRGVKVVLLDDGGLSVLADDDAARARDRLGTAVAELLEDAESGRVTVRIHPPGRETLASVGIDTDDQVELVEFTTTGSAHQSISGERGLVR</sequence>